<dbReference type="AlphaFoldDB" id="A0A364YA97"/>
<evidence type="ECO:0000256" key="1">
    <source>
        <dbReference type="ARBA" id="ARBA00001946"/>
    </source>
</evidence>
<sequence>MMKYAFLFDMDGVIIDSNPFHKIALKEFCKRYGHDLDDAQLHSKIYGRTNKDWIPNVFGDIPREQVAEYGEEKEAMFREIYKHDVKPLKGLLNFLAQAEELKIDQAIATSAPRSNVDFTLQHTGIEKYFKAILDEAYVSKGKPDPEIYIKTAAALGYRPDHCVVFEDSLSGVQAGKAAGCKVVGISTTHSAEELNQTDLVIADFDEITVSRLLSILFKE</sequence>
<keyword evidence="4" id="KW-0460">Magnesium</keyword>
<evidence type="ECO:0000256" key="5">
    <source>
        <dbReference type="ARBA" id="ARBA00023277"/>
    </source>
</evidence>
<dbReference type="GO" id="GO:0003824">
    <property type="term" value="F:catalytic activity"/>
    <property type="evidence" value="ECO:0007669"/>
    <property type="project" value="UniProtKB-ARBA"/>
</dbReference>
<dbReference type="SFLD" id="SFLDG01129">
    <property type="entry name" value="C1.5:_HAD__Beta-PGM__Phosphata"/>
    <property type="match status" value="1"/>
</dbReference>
<comment type="cofactor">
    <cofactor evidence="1">
        <name>Mg(2+)</name>
        <dbReference type="ChEBI" id="CHEBI:18420"/>
    </cofactor>
</comment>
<keyword evidence="3" id="KW-0479">Metal-binding</keyword>
<evidence type="ECO:0000256" key="2">
    <source>
        <dbReference type="ARBA" id="ARBA00006171"/>
    </source>
</evidence>
<dbReference type="InterPro" id="IPR023198">
    <property type="entry name" value="PGP-like_dom2"/>
</dbReference>
<protein>
    <submittedName>
        <fullName evidence="6">HAD family phosphatase</fullName>
    </submittedName>
</protein>
<dbReference type="EMBL" id="QMFY01000001">
    <property type="protein sequence ID" value="RAW03325.1"/>
    <property type="molecule type" value="Genomic_DNA"/>
</dbReference>
<name>A0A364YA97_9BACT</name>
<evidence type="ECO:0000313" key="6">
    <source>
        <dbReference type="EMBL" id="RAW03325.1"/>
    </source>
</evidence>
<proteinExistence type="inferred from homology"/>
<dbReference type="Pfam" id="PF13419">
    <property type="entry name" value="HAD_2"/>
    <property type="match status" value="1"/>
</dbReference>
<dbReference type="Gene3D" id="1.10.150.240">
    <property type="entry name" value="Putative phosphatase, domain 2"/>
    <property type="match status" value="1"/>
</dbReference>
<dbReference type="PANTHER" id="PTHR46193">
    <property type="entry name" value="6-PHOSPHOGLUCONATE PHOSPHATASE"/>
    <property type="match status" value="1"/>
</dbReference>
<dbReference type="InterPro" id="IPR006439">
    <property type="entry name" value="HAD-SF_hydro_IA"/>
</dbReference>
<accession>A0A364YA97</accession>
<dbReference type="SUPFAM" id="SSF56784">
    <property type="entry name" value="HAD-like"/>
    <property type="match status" value="1"/>
</dbReference>
<dbReference type="SFLD" id="SFLDS00003">
    <property type="entry name" value="Haloacid_Dehalogenase"/>
    <property type="match status" value="1"/>
</dbReference>
<dbReference type="GO" id="GO:0046872">
    <property type="term" value="F:metal ion binding"/>
    <property type="evidence" value="ECO:0007669"/>
    <property type="project" value="UniProtKB-KW"/>
</dbReference>
<dbReference type="Gene3D" id="3.40.50.1000">
    <property type="entry name" value="HAD superfamily/HAD-like"/>
    <property type="match status" value="1"/>
</dbReference>
<comment type="similarity">
    <text evidence="2">Belongs to the HAD-like hydrolase superfamily. CbbY/CbbZ/Gph/YieH family.</text>
</comment>
<gene>
    <name evidence="6" type="ORF">DQQ10_04365</name>
</gene>
<evidence type="ECO:0000256" key="3">
    <source>
        <dbReference type="ARBA" id="ARBA00022723"/>
    </source>
</evidence>
<dbReference type="PANTHER" id="PTHR46193:SF18">
    <property type="entry name" value="HEXITOL PHOSPHATASE B"/>
    <property type="match status" value="1"/>
</dbReference>
<evidence type="ECO:0000256" key="4">
    <source>
        <dbReference type="ARBA" id="ARBA00022842"/>
    </source>
</evidence>
<organism evidence="6 7">
    <name type="scientific">Pseudochryseolinea flava</name>
    <dbReference type="NCBI Taxonomy" id="2059302"/>
    <lineage>
        <taxon>Bacteria</taxon>
        <taxon>Pseudomonadati</taxon>
        <taxon>Bacteroidota</taxon>
        <taxon>Cytophagia</taxon>
        <taxon>Cytophagales</taxon>
        <taxon>Fulvivirgaceae</taxon>
        <taxon>Pseudochryseolinea</taxon>
    </lineage>
</organism>
<reference evidence="6 7" key="1">
    <citation type="submission" date="2018-06" db="EMBL/GenBank/DDBJ databases">
        <title>Chryseolinea flavus sp. nov., a member of the phylum Bacteroidetes isolated from soil.</title>
        <authorList>
            <person name="Li Y."/>
            <person name="Wang J."/>
        </authorList>
    </citation>
    <scope>NUCLEOTIDE SEQUENCE [LARGE SCALE GENOMIC DNA]</scope>
    <source>
        <strain evidence="6 7">SDU1-6</strain>
    </source>
</reference>
<dbReference type="InterPro" id="IPR036412">
    <property type="entry name" value="HAD-like_sf"/>
</dbReference>
<dbReference type="InterPro" id="IPR041492">
    <property type="entry name" value="HAD_2"/>
</dbReference>
<keyword evidence="7" id="KW-1185">Reference proteome</keyword>
<keyword evidence="5" id="KW-0119">Carbohydrate metabolism</keyword>
<dbReference type="SFLD" id="SFLDG01135">
    <property type="entry name" value="C1.5.6:_HAD__Beta-PGM__Phospha"/>
    <property type="match status" value="1"/>
</dbReference>
<evidence type="ECO:0000313" key="7">
    <source>
        <dbReference type="Proteomes" id="UP000251889"/>
    </source>
</evidence>
<dbReference type="InterPro" id="IPR023214">
    <property type="entry name" value="HAD_sf"/>
</dbReference>
<dbReference type="OrthoDB" id="9797743at2"/>
<dbReference type="NCBIfam" id="TIGR01509">
    <property type="entry name" value="HAD-SF-IA-v3"/>
    <property type="match status" value="1"/>
</dbReference>
<comment type="caution">
    <text evidence="6">The sequence shown here is derived from an EMBL/GenBank/DDBJ whole genome shotgun (WGS) entry which is preliminary data.</text>
</comment>
<dbReference type="Proteomes" id="UP000251889">
    <property type="component" value="Unassembled WGS sequence"/>
</dbReference>
<dbReference type="InterPro" id="IPR051600">
    <property type="entry name" value="Beta-PGM-like"/>
</dbReference>